<keyword evidence="1" id="KW-0812">Transmembrane</keyword>
<feature type="transmembrane region" description="Helical" evidence="1">
    <location>
        <begin position="32"/>
        <end position="53"/>
    </location>
</feature>
<accession>A0A7K3WIH7</accession>
<gene>
    <name evidence="2" type="ORF">G1H19_20170</name>
</gene>
<name>A0A7K3WIH7_9ACTN</name>
<dbReference type="EMBL" id="JAAGWK010000032">
    <property type="protein sequence ID" value="NEL56291.1"/>
    <property type="molecule type" value="Genomic_DNA"/>
</dbReference>
<dbReference type="Proteomes" id="UP000470470">
    <property type="component" value="Unassembled WGS sequence"/>
</dbReference>
<keyword evidence="1" id="KW-0472">Membrane</keyword>
<evidence type="ECO:0000313" key="2">
    <source>
        <dbReference type="EMBL" id="NEL56291.1"/>
    </source>
</evidence>
<dbReference type="AlphaFoldDB" id="A0A7K3WIH7"/>
<evidence type="ECO:0000256" key="1">
    <source>
        <dbReference type="SAM" id="Phobius"/>
    </source>
</evidence>
<feature type="transmembrane region" description="Helical" evidence="1">
    <location>
        <begin position="79"/>
        <end position="100"/>
    </location>
</feature>
<organism evidence="2 3">
    <name type="scientific">Goekera deserti</name>
    <dbReference type="NCBI Taxonomy" id="2497753"/>
    <lineage>
        <taxon>Bacteria</taxon>
        <taxon>Bacillati</taxon>
        <taxon>Actinomycetota</taxon>
        <taxon>Actinomycetes</taxon>
        <taxon>Geodermatophilales</taxon>
        <taxon>Geodermatophilaceae</taxon>
        <taxon>Goekera</taxon>
    </lineage>
</organism>
<proteinExistence type="predicted"/>
<keyword evidence="3" id="KW-1185">Reference proteome</keyword>
<evidence type="ECO:0000313" key="3">
    <source>
        <dbReference type="Proteomes" id="UP000470470"/>
    </source>
</evidence>
<reference evidence="2 3" key="1">
    <citation type="submission" date="2020-02" db="EMBL/GenBank/DDBJ databases">
        <title>The whole genome sequence of CPCC 205119.</title>
        <authorList>
            <person name="Jiang Z."/>
        </authorList>
    </citation>
    <scope>NUCLEOTIDE SEQUENCE [LARGE SCALE GENOMIC DNA]</scope>
    <source>
        <strain evidence="2 3">CPCC 205119</strain>
    </source>
</reference>
<sequence>MSGTTSEPPVARGPAALVPATRTRRAVRVNRVTLGVLGLLLAAAGAAALAVGLGRVSGVDRDDPVLDGPVRDLARDSGWVWPALGAATALLALYCLWWLLTQARTDRVGDLRVAADDLGTIDLVSRALADAVGDEVESYPGVTRAVARLTGSAQAPALSLRVTLDGSVPPDDVHARLVDEAVAHARLALGREDLTARVELVVPQLH</sequence>
<keyword evidence="1" id="KW-1133">Transmembrane helix</keyword>
<comment type="caution">
    <text evidence="2">The sequence shown here is derived from an EMBL/GenBank/DDBJ whole genome shotgun (WGS) entry which is preliminary data.</text>
</comment>
<dbReference type="RefSeq" id="WP_152727443.1">
    <property type="nucleotide sequence ID" value="NZ_JAABOZ010000001.1"/>
</dbReference>
<protein>
    <submittedName>
        <fullName evidence="2">Alkaline shock response membrane anchor protein AmaP</fullName>
    </submittedName>
</protein>